<proteinExistence type="predicted"/>
<feature type="transmembrane region" description="Helical" evidence="1">
    <location>
        <begin position="12"/>
        <end position="32"/>
    </location>
</feature>
<organism evidence="2">
    <name type="scientific">Brassica oleracea</name>
    <name type="common">Wild cabbage</name>
    <dbReference type="NCBI Taxonomy" id="3712"/>
    <lineage>
        <taxon>Eukaryota</taxon>
        <taxon>Viridiplantae</taxon>
        <taxon>Streptophyta</taxon>
        <taxon>Embryophyta</taxon>
        <taxon>Tracheophyta</taxon>
        <taxon>Spermatophyta</taxon>
        <taxon>Magnoliopsida</taxon>
        <taxon>eudicotyledons</taxon>
        <taxon>Gunneridae</taxon>
        <taxon>Pentapetalae</taxon>
        <taxon>rosids</taxon>
        <taxon>malvids</taxon>
        <taxon>Brassicales</taxon>
        <taxon>Brassicaceae</taxon>
        <taxon>Brassiceae</taxon>
        <taxon>Brassica</taxon>
    </lineage>
</organism>
<keyword evidence="1" id="KW-1133">Transmembrane helix</keyword>
<reference evidence="2" key="1">
    <citation type="submission" date="2018-11" db="EMBL/GenBank/DDBJ databases">
        <authorList>
            <consortium name="Genoscope - CEA"/>
            <person name="William W."/>
        </authorList>
    </citation>
    <scope>NUCLEOTIDE SEQUENCE</scope>
</reference>
<evidence type="ECO:0000256" key="1">
    <source>
        <dbReference type="SAM" id="Phobius"/>
    </source>
</evidence>
<accession>A0A3P6EDD0</accession>
<gene>
    <name evidence="2" type="ORF">BOLC9T54772H</name>
</gene>
<protein>
    <submittedName>
        <fullName evidence="2">Uncharacterized protein</fullName>
    </submittedName>
</protein>
<sequence length="35" mass="3991">MVPFYDLYRHPIVYFTSSLVCLALCSFVVSSFEGV</sequence>
<keyword evidence="1" id="KW-0812">Transmembrane</keyword>
<evidence type="ECO:0000313" key="2">
    <source>
        <dbReference type="EMBL" id="VDD29449.1"/>
    </source>
</evidence>
<dbReference type="EMBL" id="LR031875">
    <property type="protein sequence ID" value="VDD29449.1"/>
    <property type="molecule type" value="Genomic_DNA"/>
</dbReference>
<name>A0A3P6EDD0_BRAOL</name>
<dbReference type="AlphaFoldDB" id="A0A3P6EDD0"/>
<keyword evidence="1" id="KW-0472">Membrane</keyword>